<evidence type="ECO:0000259" key="13">
    <source>
        <dbReference type="Pfam" id="PF07238"/>
    </source>
</evidence>
<keyword evidence="8 11" id="KW-1133">Transmembrane helix</keyword>
<keyword evidence="4 11" id="KW-0328">Glycosyltransferase</keyword>
<comment type="subcellular location">
    <subcellularLocation>
        <location evidence="1">Cell inner membrane</location>
        <topology evidence="1">Multi-pass membrane protein</topology>
    </subcellularLocation>
</comment>
<keyword evidence="2 11" id="KW-1003">Cell membrane</keyword>
<dbReference type="PANTHER" id="PTHR43867">
    <property type="entry name" value="CELLULOSE SYNTHASE CATALYTIC SUBUNIT A [UDP-FORMING]"/>
    <property type="match status" value="1"/>
</dbReference>
<accession>A0A2A6FKB6</accession>
<dbReference type="NCBIfam" id="TIGR03030">
    <property type="entry name" value="CelA"/>
    <property type="match status" value="1"/>
</dbReference>
<feature type="transmembrane region" description="Helical" evidence="11">
    <location>
        <begin position="7"/>
        <end position="25"/>
    </location>
</feature>
<protein>
    <recommendedName>
        <fullName evidence="11">Cellulose synthase catalytic subunit [UDP-forming]</fullName>
        <ecNumber evidence="11">2.4.1.12</ecNumber>
    </recommendedName>
</protein>
<dbReference type="GO" id="GO:0030244">
    <property type="term" value="P:cellulose biosynthetic process"/>
    <property type="evidence" value="ECO:0007669"/>
    <property type="project" value="UniProtKB-KW"/>
</dbReference>
<feature type="transmembrane region" description="Helical" evidence="11">
    <location>
        <begin position="543"/>
        <end position="562"/>
    </location>
</feature>
<keyword evidence="6 11" id="KW-0812">Transmembrane</keyword>
<organism evidence="14 15">
    <name type="scientific">Mesorhizobium sanjuanii</name>
    <dbReference type="NCBI Taxonomy" id="2037900"/>
    <lineage>
        <taxon>Bacteria</taxon>
        <taxon>Pseudomonadati</taxon>
        <taxon>Pseudomonadota</taxon>
        <taxon>Alphaproteobacteria</taxon>
        <taxon>Hyphomicrobiales</taxon>
        <taxon>Phyllobacteriaceae</taxon>
        <taxon>Mesorhizobium</taxon>
    </lineage>
</organism>
<dbReference type="PANTHER" id="PTHR43867:SF2">
    <property type="entry name" value="CELLULOSE SYNTHASE CATALYTIC SUBUNIT A [UDP-FORMING]"/>
    <property type="match status" value="1"/>
</dbReference>
<evidence type="ECO:0000313" key="15">
    <source>
        <dbReference type="Proteomes" id="UP000219182"/>
    </source>
</evidence>
<dbReference type="EMBL" id="NWQG01000018">
    <property type="protein sequence ID" value="PDQ22389.1"/>
    <property type="molecule type" value="Genomic_DNA"/>
</dbReference>
<keyword evidence="3 11" id="KW-0997">Cell inner membrane</keyword>
<evidence type="ECO:0000256" key="1">
    <source>
        <dbReference type="ARBA" id="ARBA00004429"/>
    </source>
</evidence>
<dbReference type="Pfam" id="PF07238">
    <property type="entry name" value="PilZ"/>
    <property type="match status" value="1"/>
</dbReference>
<keyword evidence="5 11" id="KW-0808">Transferase</keyword>
<feature type="transmembrane region" description="Helical" evidence="11">
    <location>
        <begin position="90"/>
        <end position="114"/>
    </location>
</feature>
<dbReference type="InterPro" id="IPR005150">
    <property type="entry name" value="Cellulose_synth"/>
</dbReference>
<evidence type="ECO:0000259" key="12">
    <source>
        <dbReference type="Pfam" id="PF00535"/>
    </source>
</evidence>
<evidence type="ECO:0000256" key="8">
    <source>
        <dbReference type="ARBA" id="ARBA00022989"/>
    </source>
</evidence>
<dbReference type="GO" id="GO:0006011">
    <property type="term" value="P:UDP-alpha-D-glucose metabolic process"/>
    <property type="evidence" value="ECO:0007669"/>
    <property type="project" value="InterPro"/>
</dbReference>
<keyword evidence="15" id="KW-1185">Reference proteome</keyword>
<sequence>MQKFLSVVQWALASVCVLTLVTLPISLETQLVAGMCVLVAMMVLKLVRPDGIWRLVALAFGTAIVMRYVYWRTTSTLPPVNQLENFIPGLMVYLAEMYSVLMLALSLFVVALPLPSRPSRANSGDRMPSVDVFIPTYNEDPDLLANTMAAAKGMDYPADKFNVWLLDDGGTVQKRNSDKIGDANNAERRHAQLQKLSAEMGVNYLTRDRNEHAKAGNLNNGLSKSTGELIAVFDADHAPARDFLKETVGYFDEDPKLFLVQTPHFFLNPDPVERNLRTFEKMPSENEMFYGIIQRGLDKWNAAFFCGSAAVLRRTALAETGGFSGVSITEDCETAVELHARGWHSVYVDKPLIAGLQPATFASFIGQRSRWAQGMMQILRFRFPPLKRGLSIPQRLCYMSSTLFWLFPFPRTIFLIAPLFYLFFDLQIFTASGGEFMAYTLAYMIVNLMMQNYLYGAFRWPWVSELYEYVQTVHLLPAVISVILNPRKPTFKVTAKDESIARSRLSEIGKPFFAIFGVLLAGVAMTVYKVYTEPYKADVTLVVGGWNLLNLIIAGCALGVVSERGERAATRRVKVSRRCDFQVAGKWLQGTIENVSANGARVLVFGAELEDLVIDAKTGIRFKLFSDGTEAVLPVSIRNFERTTDSIAIGCLYLPTEAVHHRLVADLIFANSKQWEQFQLSRRGNPGLLRGTFWFLRLAIYQTYRGLVYFWRDLRGQDNIKPIGQLAEKRQ</sequence>
<feature type="domain" description="PilZ" evidence="13">
    <location>
        <begin position="567"/>
        <end position="669"/>
    </location>
</feature>
<proteinExistence type="predicted"/>
<dbReference type="EC" id="2.4.1.12" evidence="11"/>
<keyword evidence="9 11" id="KW-0472">Membrane</keyword>
<keyword evidence="7 11" id="KW-0135">Cellulose biosynthesis</keyword>
<dbReference type="PRINTS" id="PR01439">
    <property type="entry name" value="CELLSNTHASEA"/>
</dbReference>
<keyword evidence="11" id="KW-0973">c-di-GMP</keyword>
<dbReference type="Gene3D" id="2.40.10.220">
    <property type="entry name" value="predicted glycosyltransferase like domains"/>
    <property type="match status" value="1"/>
</dbReference>
<dbReference type="Pfam" id="PF00535">
    <property type="entry name" value="Glycos_transf_2"/>
    <property type="match status" value="1"/>
</dbReference>
<reference evidence="14 15" key="1">
    <citation type="submission" date="2017-09" db="EMBL/GenBank/DDBJ databases">
        <title>Mesorhizobum sanjuanii sp. nov. isolated from nodules of Lotus tenuis in saline-alkaline lowlands of Flooding Pampa.</title>
        <authorList>
            <person name="Sannazzaro A.I."/>
            <person name="Torres Tejerizo G.A."/>
            <person name="Fontana F."/>
            <person name="Cumpa Velazquez L.M."/>
            <person name="Hansen L."/>
            <person name="Pistorio M."/>
            <person name="Estrella M.J."/>
        </authorList>
    </citation>
    <scope>NUCLEOTIDE SEQUENCE [LARGE SCALE GENOMIC DNA]</scope>
    <source>
        <strain evidence="14 15">BSA136</strain>
    </source>
</reference>
<dbReference type="GO" id="GO:0035438">
    <property type="term" value="F:cyclic-di-GMP binding"/>
    <property type="evidence" value="ECO:0007669"/>
    <property type="project" value="InterPro"/>
</dbReference>
<evidence type="ECO:0000256" key="6">
    <source>
        <dbReference type="ARBA" id="ARBA00022692"/>
    </source>
</evidence>
<evidence type="ECO:0000256" key="3">
    <source>
        <dbReference type="ARBA" id="ARBA00022519"/>
    </source>
</evidence>
<dbReference type="InterPro" id="IPR009875">
    <property type="entry name" value="PilZ_domain"/>
</dbReference>
<evidence type="ECO:0000256" key="5">
    <source>
        <dbReference type="ARBA" id="ARBA00022679"/>
    </source>
</evidence>
<dbReference type="UniPathway" id="UPA00694"/>
<dbReference type="Proteomes" id="UP000219182">
    <property type="component" value="Unassembled WGS sequence"/>
</dbReference>
<feature type="transmembrane region" description="Helical" evidence="11">
    <location>
        <begin position="512"/>
        <end position="531"/>
    </location>
</feature>
<evidence type="ECO:0000256" key="11">
    <source>
        <dbReference type="RuleBase" id="RU365020"/>
    </source>
</evidence>
<comment type="caution">
    <text evidence="14">The sequence shown here is derived from an EMBL/GenBank/DDBJ whole genome shotgun (WGS) entry which is preliminary data.</text>
</comment>
<feature type="domain" description="Glycosyltransferase 2-like" evidence="12">
    <location>
        <begin position="132"/>
        <end position="319"/>
    </location>
</feature>
<name>A0A2A6FKB6_9HYPH</name>
<dbReference type="RefSeq" id="WP_097572110.1">
    <property type="nucleotide sequence ID" value="NZ_NWQG01000018.1"/>
</dbReference>
<feature type="transmembrane region" description="Helical" evidence="11">
    <location>
        <begin position="403"/>
        <end position="424"/>
    </location>
</feature>
<evidence type="ECO:0000256" key="7">
    <source>
        <dbReference type="ARBA" id="ARBA00022916"/>
    </source>
</evidence>
<dbReference type="SUPFAM" id="SSF53448">
    <property type="entry name" value="Nucleotide-diphospho-sugar transferases"/>
    <property type="match status" value="1"/>
</dbReference>
<dbReference type="InterPro" id="IPR050321">
    <property type="entry name" value="Glycosyltr_2/OpgH_subfam"/>
</dbReference>
<evidence type="ECO:0000256" key="2">
    <source>
        <dbReference type="ARBA" id="ARBA00022475"/>
    </source>
</evidence>
<dbReference type="Pfam" id="PF03552">
    <property type="entry name" value="Cellulose_synt"/>
    <property type="match status" value="1"/>
</dbReference>
<dbReference type="InterPro" id="IPR003919">
    <property type="entry name" value="Cell_synth_A"/>
</dbReference>
<gene>
    <name evidence="14" type="primary">bcsA</name>
    <name evidence="14" type="ORF">CN311_04065</name>
</gene>
<comment type="catalytic activity">
    <reaction evidence="10 11">
        <text>[(1-&gt;4)-beta-D-glucosyl](n) + UDP-alpha-D-glucose = [(1-&gt;4)-beta-D-glucosyl](n+1) + UDP + H(+)</text>
        <dbReference type="Rhea" id="RHEA:19929"/>
        <dbReference type="Rhea" id="RHEA-COMP:10033"/>
        <dbReference type="Rhea" id="RHEA-COMP:10034"/>
        <dbReference type="ChEBI" id="CHEBI:15378"/>
        <dbReference type="ChEBI" id="CHEBI:18246"/>
        <dbReference type="ChEBI" id="CHEBI:58223"/>
        <dbReference type="ChEBI" id="CHEBI:58885"/>
        <dbReference type="EC" id="2.4.1.12"/>
    </reaction>
</comment>
<comment type="cofactor">
    <cofactor evidence="11">
        <name>Mg(2+)</name>
        <dbReference type="ChEBI" id="CHEBI:18420"/>
    </cofactor>
</comment>
<comment type="function">
    <text evidence="11">Catalytic subunit of cellulose synthase. It polymerizes uridine 5'-diphosphate glucose to cellulose.</text>
</comment>
<dbReference type="CDD" id="cd06421">
    <property type="entry name" value="CESA_CelA_like"/>
    <property type="match status" value="1"/>
</dbReference>
<dbReference type="Gene3D" id="3.90.550.10">
    <property type="entry name" value="Spore Coat Polysaccharide Biosynthesis Protein SpsA, Chain A"/>
    <property type="match status" value="1"/>
</dbReference>
<dbReference type="InterPro" id="IPR001173">
    <property type="entry name" value="Glyco_trans_2-like"/>
</dbReference>
<evidence type="ECO:0000256" key="9">
    <source>
        <dbReference type="ARBA" id="ARBA00023136"/>
    </source>
</evidence>
<comment type="pathway">
    <text evidence="11">Glycan metabolism; bacterial cellulose biosynthesis.</text>
</comment>
<dbReference type="InterPro" id="IPR029044">
    <property type="entry name" value="Nucleotide-diphossugar_trans"/>
</dbReference>
<evidence type="ECO:0000256" key="4">
    <source>
        <dbReference type="ARBA" id="ARBA00022676"/>
    </source>
</evidence>
<evidence type="ECO:0000313" key="14">
    <source>
        <dbReference type="EMBL" id="PDQ22389.1"/>
    </source>
</evidence>
<feature type="transmembrane region" description="Helical" evidence="11">
    <location>
        <begin position="436"/>
        <end position="455"/>
    </location>
</feature>
<dbReference type="GO" id="GO:0016760">
    <property type="term" value="F:cellulose synthase (UDP-forming) activity"/>
    <property type="evidence" value="ECO:0007669"/>
    <property type="project" value="UniProtKB-EC"/>
</dbReference>
<dbReference type="AlphaFoldDB" id="A0A2A6FKB6"/>
<dbReference type="GO" id="GO:0005886">
    <property type="term" value="C:plasma membrane"/>
    <property type="evidence" value="ECO:0007669"/>
    <property type="project" value="UniProtKB-SubCell"/>
</dbReference>
<evidence type="ECO:0000256" key="10">
    <source>
        <dbReference type="ARBA" id="ARBA00048682"/>
    </source>
</evidence>
<feature type="transmembrane region" description="Helical" evidence="11">
    <location>
        <begin position="52"/>
        <end position="70"/>
    </location>
</feature>